<keyword evidence="3" id="KW-1185">Reference proteome</keyword>
<dbReference type="Proteomes" id="UP000009235">
    <property type="component" value="Chromosome"/>
</dbReference>
<dbReference type="HOGENOM" id="CLU_020336_13_2_11"/>
<dbReference type="Gene3D" id="3.40.50.1820">
    <property type="entry name" value="alpha/beta hydrolase"/>
    <property type="match status" value="1"/>
</dbReference>
<evidence type="ECO:0000313" key="3">
    <source>
        <dbReference type="Proteomes" id="UP000009235"/>
    </source>
</evidence>
<dbReference type="InterPro" id="IPR050266">
    <property type="entry name" value="AB_hydrolase_sf"/>
</dbReference>
<dbReference type="PANTHER" id="PTHR43798:SF33">
    <property type="entry name" value="HYDROLASE, PUTATIVE (AFU_ORTHOLOGUE AFUA_2G14860)-RELATED"/>
    <property type="match status" value="1"/>
</dbReference>
<dbReference type="Pfam" id="PF00561">
    <property type="entry name" value="Abhydrolase_1"/>
    <property type="match status" value="1"/>
</dbReference>
<dbReference type="RefSeq" id="WP_013806544.1">
    <property type="nucleotide sequence ID" value="NC_015564.1"/>
</dbReference>
<dbReference type="PANTHER" id="PTHR43798">
    <property type="entry name" value="MONOACYLGLYCEROL LIPASE"/>
    <property type="match status" value="1"/>
</dbReference>
<protein>
    <submittedName>
        <fullName evidence="2">Putative hydrolase</fullName>
    </submittedName>
</protein>
<dbReference type="SUPFAM" id="SSF53474">
    <property type="entry name" value="alpha/beta-Hydrolases"/>
    <property type="match status" value="1"/>
</dbReference>
<organism evidence="2 3">
    <name type="scientific">Hoyosella subflava (strain DSM 45089 / JCM 17490 / NBRC 109087 / DQS3-9A1)</name>
    <name type="common">Amycolicicoccus subflavus</name>
    <dbReference type="NCBI Taxonomy" id="443218"/>
    <lineage>
        <taxon>Bacteria</taxon>
        <taxon>Bacillati</taxon>
        <taxon>Actinomycetota</taxon>
        <taxon>Actinomycetes</taxon>
        <taxon>Mycobacteriales</taxon>
        <taxon>Hoyosellaceae</taxon>
        <taxon>Hoyosella</taxon>
    </lineage>
</organism>
<dbReference type="InterPro" id="IPR029058">
    <property type="entry name" value="AB_hydrolase_fold"/>
</dbReference>
<dbReference type="PRINTS" id="PR00111">
    <property type="entry name" value="ABHYDROLASE"/>
</dbReference>
<dbReference type="STRING" id="443218.AS9A_1746"/>
<dbReference type="InterPro" id="IPR000073">
    <property type="entry name" value="AB_hydrolase_1"/>
</dbReference>
<name>F6EKQ9_HOYSD</name>
<gene>
    <name evidence="2" type="ordered locus">AS9A_1746</name>
</gene>
<accession>F6EKQ9</accession>
<dbReference type="EMBL" id="CP002786">
    <property type="protein sequence ID" value="AEF40195.1"/>
    <property type="molecule type" value="Genomic_DNA"/>
</dbReference>
<feature type="domain" description="AB hydrolase-1" evidence="1">
    <location>
        <begin position="38"/>
        <end position="279"/>
    </location>
</feature>
<dbReference type="GO" id="GO:0016020">
    <property type="term" value="C:membrane"/>
    <property type="evidence" value="ECO:0007669"/>
    <property type="project" value="TreeGrafter"/>
</dbReference>
<keyword evidence="2" id="KW-0378">Hydrolase</keyword>
<sequence length="338" mass="36997">MAALPFRALRPVPDAEPTVSYRVIHGYRRAYRIAGSGPAILLLHGIGDNSSTWTDIIPHLAKSFTVIAPDLLGHGLSDKPRADYSIAAYANGMRDLLSVLEIDRVTVIGHSLGGGVAMQFTYQYPQLVERLILVGAGGITRDVSPLLRLVSLPGAAKLIEIFRLPGIVYAVGALGKALKPMSPHFHDTPDLLRILSDLPDPVNRAAFLRTLRSVVDWRGQVVTGLDRCYLAEAMPVQIIWGEHDNVIPVAHAHLAHAAMPGSRLEIFKSSAHFPFHDDPMRFLSIVEEFIASTAPHTFDNVRWKRLLNRGISDSSIIGNSWTRSAVFHAMGSSERSAT</sequence>
<dbReference type="KEGG" id="asd:AS9A_1746"/>
<dbReference type="AlphaFoldDB" id="F6EKQ9"/>
<evidence type="ECO:0000259" key="1">
    <source>
        <dbReference type="Pfam" id="PF00561"/>
    </source>
</evidence>
<proteinExistence type="predicted"/>
<dbReference type="eggNOG" id="COG2267">
    <property type="taxonomic scope" value="Bacteria"/>
</dbReference>
<evidence type="ECO:0000313" key="2">
    <source>
        <dbReference type="EMBL" id="AEF40195.1"/>
    </source>
</evidence>
<dbReference type="GO" id="GO:0016787">
    <property type="term" value="F:hydrolase activity"/>
    <property type="evidence" value="ECO:0007669"/>
    <property type="project" value="UniProtKB-KW"/>
</dbReference>
<reference evidence="2 3" key="1">
    <citation type="journal article" date="2011" name="J. Bacteriol.">
        <title>Complete genome sequence of Amycolicicoccus subflavus DQS3-9A1T, an actinomycete isolated from crude oil-polluted soil.</title>
        <authorList>
            <person name="Cai M."/>
            <person name="Chen W.M."/>
            <person name="Nie Y."/>
            <person name="Chi C.Q."/>
            <person name="Wang Y.N."/>
            <person name="Tang Y.Q."/>
            <person name="Li G.Y."/>
            <person name="Wu X.L."/>
        </authorList>
    </citation>
    <scope>NUCLEOTIDE SEQUENCE [LARGE SCALE GENOMIC DNA]</scope>
    <source>
        <strain evidence="3">DSM 45089 / DQS3-9A1</strain>
    </source>
</reference>